<dbReference type="InterPro" id="IPR052155">
    <property type="entry name" value="Biofilm_reg_signaling"/>
</dbReference>
<dbReference type="InterPro" id="IPR013656">
    <property type="entry name" value="PAS_4"/>
</dbReference>
<gene>
    <name evidence="2" type="ORF">CAMSH0001_1205</name>
</gene>
<organism evidence="2 3">
    <name type="scientific">Campylobacter showae RM3277</name>
    <dbReference type="NCBI Taxonomy" id="553219"/>
    <lineage>
        <taxon>Bacteria</taxon>
        <taxon>Pseudomonadati</taxon>
        <taxon>Campylobacterota</taxon>
        <taxon>Epsilonproteobacteria</taxon>
        <taxon>Campylobacterales</taxon>
        <taxon>Campylobacteraceae</taxon>
        <taxon>Campylobacter</taxon>
    </lineage>
</organism>
<evidence type="ECO:0000313" key="2">
    <source>
        <dbReference type="EMBL" id="EET80445.1"/>
    </source>
</evidence>
<accession>C6RDP8</accession>
<dbReference type="SMART" id="SM00267">
    <property type="entry name" value="GGDEF"/>
    <property type="match status" value="1"/>
</dbReference>
<dbReference type="NCBIfam" id="TIGR00254">
    <property type="entry name" value="GGDEF"/>
    <property type="match status" value="1"/>
</dbReference>
<dbReference type="NCBIfam" id="TIGR00229">
    <property type="entry name" value="sensory_box"/>
    <property type="match status" value="1"/>
</dbReference>
<name>C6RDP8_9BACT</name>
<dbReference type="GeneID" id="60991330"/>
<evidence type="ECO:0000313" key="3">
    <source>
        <dbReference type="Proteomes" id="UP000003107"/>
    </source>
</evidence>
<dbReference type="InterPro" id="IPR000160">
    <property type="entry name" value="GGDEF_dom"/>
</dbReference>
<dbReference type="InterPro" id="IPR043128">
    <property type="entry name" value="Rev_trsase/Diguanyl_cyclase"/>
</dbReference>
<dbReference type="RefSeq" id="WP_002947014.1">
    <property type="nucleotide sequence ID" value="NZ_ACVQ01000008.1"/>
</dbReference>
<dbReference type="PANTHER" id="PTHR44757">
    <property type="entry name" value="DIGUANYLATE CYCLASE DGCP"/>
    <property type="match status" value="1"/>
</dbReference>
<dbReference type="eggNOG" id="COG5001">
    <property type="taxonomic scope" value="Bacteria"/>
</dbReference>
<dbReference type="SMART" id="SM00091">
    <property type="entry name" value="PAS"/>
    <property type="match status" value="1"/>
</dbReference>
<dbReference type="PANTHER" id="PTHR44757:SF2">
    <property type="entry name" value="BIOFILM ARCHITECTURE MAINTENANCE PROTEIN MBAA"/>
    <property type="match status" value="1"/>
</dbReference>
<proteinExistence type="predicted"/>
<dbReference type="PROSITE" id="PS50887">
    <property type="entry name" value="GGDEF"/>
    <property type="match status" value="1"/>
</dbReference>
<dbReference type="STRING" id="553219.CAMSH0001_1205"/>
<dbReference type="InterPro" id="IPR000014">
    <property type="entry name" value="PAS"/>
</dbReference>
<dbReference type="Gene3D" id="3.30.450.20">
    <property type="entry name" value="PAS domain"/>
    <property type="match status" value="1"/>
</dbReference>
<protein>
    <submittedName>
        <fullName evidence="2">Diguanylate cyclase (GGDEF) domain protein</fullName>
    </submittedName>
</protein>
<keyword evidence="3" id="KW-1185">Reference proteome</keyword>
<evidence type="ECO:0000259" key="1">
    <source>
        <dbReference type="PROSITE" id="PS50887"/>
    </source>
</evidence>
<dbReference type="Pfam" id="PF00990">
    <property type="entry name" value="GGDEF"/>
    <property type="match status" value="1"/>
</dbReference>
<dbReference type="AlphaFoldDB" id="C6RDP8"/>
<dbReference type="Proteomes" id="UP000003107">
    <property type="component" value="Unassembled WGS sequence"/>
</dbReference>
<dbReference type="Gene3D" id="3.30.70.270">
    <property type="match status" value="1"/>
</dbReference>
<dbReference type="Pfam" id="PF08448">
    <property type="entry name" value="PAS_4"/>
    <property type="match status" value="1"/>
</dbReference>
<dbReference type="OrthoDB" id="9790367at2"/>
<sequence>MYSVKLHICLSEDLKNKLEILEKIQPRPRFTHEFSTIKSSSDILAPIPDENQYLIIASENCGLNLPELKNRIGKNGFLAIYARDASKITGEQKQIADEIWLESANLDDFYFEKALNLIAERKEAWLQKTWLQTTINSSPDMIWFKDMDGLHLEVNDAFCEVVDKQKDDVRGKDHYYIWNIPKEIYEQTGYVCVQTEDDVVAARKTCLLDEEVMKADGNLSKLKTYKTPIFDGETIIGTVGIARDVTKEYEYLQNIEHLAHYDQLTGLANRNQLDAFLDKLKTTHMSILYMDLDRFKQVNDEHGHQAGDKALVAISELIKEIFNDAMNVRIGGDEFISIFTDGANMQSIAPRVQILIDRFFKICQENPLFNGLSVSAGIAEGQIGHGSFDLLLQRADDALYRAKHAGRGTYCINPWEDFEQK</sequence>
<dbReference type="InterPro" id="IPR029787">
    <property type="entry name" value="Nucleotide_cyclase"/>
</dbReference>
<dbReference type="CDD" id="cd01949">
    <property type="entry name" value="GGDEF"/>
    <property type="match status" value="1"/>
</dbReference>
<dbReference type="EMBL" id="ACVQ01000008">
    <property type="protein sequence ID" value="EET80445.1"/>
    <property type="molecule type" value="Genomic_DNA"/>
</dbReference>
<dbReference type="SUPFAM" id="SSF55073">
    <property type="entry name" value="Nucleotide cyclase"/>
    <property type="match status" value="1"/>
</dbReference>
<dbReference type="InterPro" id="IPR035965">
    <property type="entry name" value="PAS-like_dom_sf"/>
</dbReference>
<dbReference type="SUPFAM" id="SSF55785">
    <property type="entry name" value="PYP-like sensor domain (PAS domain)"/>
    <property type="match status" value="1"/>
</dbReference>
<comment type="caution">
    <text evidence="2">The sequence shown here is derived from an EMBL/GenBank/DDBJ whole genome shotgun (WGS) entry which is preliminary data.</text>
</comment>
<reference evidence="2 3" key="1">
    <citation type="submission" date="2009-07" db="EMBL/GenBank/DDBJ databases">
        <authorList>
            <person name="Madupu R."/>
            <person name="Sebastian Y."/>
            <person name="Durkin A.S."/>
            <person name="Torralba M."/>
            <person name="Methe B."/>
            <person name="Sutton G.G."/>
            <person name="Strausberg R.L."/>
            <person name="Nelson K.E."/>
        </authorList>
    </citation>
    <scope>NUCLEOTIDE SEQUENCE [LARGE SCALE GENOMIC DNA]</scope>
    <source>
        <strain evidence="2 3">RM3277</strain>
    </source>
</reference>
<feature type="domain" description="GGDEF" evidence="1">
    <location>
        <begin position="283"/>
        <end position="415"/>
    </location>
</feature>
<dbReference type="eggNOG" id="COG2199">
    <property type="taxonomic scope" value="Bacteria"/>
</dbReference>